<protein>
    <submittedName>
        <fullName evidence="1">Uncharacterized protein</fullName>
    </submittedName>
</protein>
<sequence length="274" mass="32560">MKQVHTNLGLETLIVRVTTLKFRKRNTSCPNFDNHIDSTIITLPSDNSDRINDAIDKLNEDIDSIVTWTKKFHLNINPGKTQAIILGHKRQTDAVKHLDISPVKRNGIREMREDNKGKKSEKQRVQWSINNAVGVRQRRAVPSKENEKRKAYMELERRRYIRKLGNYNATNSRPEYGWASLRRHVLYVHGSTLLPGQIMRLFIENVLPLKTSQHKQDNRLSEENWRLKTKRKEKFRTPKMEMERYTYKELMNGCKLQRKEEEEEEEEKEETFLF</sequence>
<name>A0ABQ8TXE8_PERAM</name>
<organism evidence="1 2">
    <name type="scientific">Periplaneta americana</name>
    <name type="common">American cockroach</name>
    <name type="synonym">Blatta americana</name>
    <dbReference type="NCBI Taxonomy" id="6978"/>
    <lineage>
        <taxon>Eukaryota</taxon>
        <taxon>Metazoa</taxon>
        <taxon>Ecdysozoa</taxon>
        <taxon>Arthropoda</taxon>
        <taxon>Hexapoda</taxon>
        <taxon>Insecta</taxon>
        <taxon>Pterygota</taxon>
        <taxon>Neoptera</taxon>
        <taxon>Polyneoptera</taxon>
        <taxon>Dictyoptera</taxon>
        <taxon>Blattodea</taxon>
        <taxon>Blattoidea</taxon>
        <taxon>Blattidae</taxon>
        <taxon>Blattinae</taxon>
        <taxon>Periplaneta</taxon>
    </lineage>
</organism>
<evidence type="ECO:0000313" key="1">
    <source>
        <dbReference type="EMBL" id="KAJ4451392.1"/>
    </source>
</evidence>
<gene>
    <name evidence="1" type="ORF">ANN_02854</name>
</gene>
<reference evidence="1 2" key="1">
    <citation type="journal article" date="2022" name="Allergy">
        <title>Genome assembly and annotation of Periplaneta americana reveal a comprehensive cockroach allergen profile.</title>
        <authorList>
            <person name="Wang L."/>
            <person name="Xiong Q."/>
            <person name="Saelim N."/>
            <person name="Wang L."/>
            <person name="Nong W."/>
            <person name="Wan A.T."/>
            <person name="Shi M."/>
            <person name="Liu X."/>
            <person name="Cao Q."/>
            <person name="Hui J.H.L."/>
            <person name="Sookrung N."/>
            <person name="Leung T.F."/>
            <person name="Tungtrongchitr A."/>
            <person name="Tsui S.K.W."/>
        </authorList>
    </citation>
    <scope>NUCLEOTIDE SEQUENCE [LARGE SCALE GENOMIC DNA]</scope>
    <source>
        <strain evidence="1">PWHHKU_190912</strain>
    </source>
</reference>
<proteinExistence type="predicted"/>
<comment type="caution">
    <text evidence="1">The sequence shown here is derived from an EMBL/GenBank/DDBJ whole genome shotgun (WGS) entry which is preliminary data.</text>
</comment>
<dbReference type="Proteomes" id="UP001148838">
    <property type="component" value="Unassembled WGS sequence"/>
</dbReference>
<accession>A0ABQ8TXE8</accession>
<keyword evidence="2" id="KW-1185">Reference proteome</keyword>
<dbReference type="EMBL" id="JAJSOF020000001">
    <property type="protein sequence ID" value="KAJ4451392.1"/>
    <property type="molecule type" value="Genomic_DNA"/>
</dbReference>
<evidence type="ECO:0000313" key="2">
    <source>
        <dbReference type="Proteomes" id="UP001148838"/>
    </source>
</evidence>